<sequence length="242" mass="25000">MRSITVTCLLFAATLACELKAVPEESATAPTSDATETSAGETETSGEPTGTATTTTTETTTTGSESSPSEASVTETGEETEQPPPLEPTPCEGEAVPLEVAKLARVVIPDEPECAVQTTSCWEGPEEGTLEVHLAGQAHACADTEQGLECGQWEVKIWIPPGHQSPGLHQLTGPEVRGVESVYGADQGDGVCDWSATMLDATLEIVSIDASGIEARLCHVNSPQLAAAGIDLAGSFSVSTCE</sequence>
<evidence type="ECO:0000256" key="1">
    <source>
        <dbReference type="SAM" id="MobiDB-lite"/>
    </source>
</evidence>
<evidence type="ECO:0000313" key="4">
    <source>
        <dbReference type="Proteomes" id="UP001221686"/>
    </source>
</evidence>
<organism evidence="3 4">
    <name type="scientific">Nannocystis bainbridge</name>
    <dbReference type="NCBI Taxonomy" id="2995303"/>
    <lineage>
        <taxon>Bacteria</taxon>
        <taxon>Pseudomonadati</taxon>
        <taxon>Myxococcota</taxon>
        <taxon>Polyangia</taxon>
        <taxon>Nannocystales</taxon>
        <taxon>Nannocystaceae</taxon>
        <taxon>Nannocystis</taxon>
    </lineage>
</organism>
<feature type="signal peptide" evidence="2">
    <location>
        <begin position="1"/>
        <end position="21"/>
    </location>
</feature>
<gene>
    <name evidence="3" type="ORF">POL25_01725</name>
</gene>
<protein>
    <submittedName>
        <fullName evidence="3">Uncharacterized protein</fullName>
    </submittedName>
</protein>
<proteinExistence type="predicted"/>
<reference evidence="3 4" key="1">
    <citation type="submission" date="2022-11" db="EMBL/GenBank/DDBJ databases">
        <title>Minimal conservation of predation-associated metabolite biosynthetic gene clusters underscores biosynthetic potential of Myxococcota including descriptions for ten novel species: Archangium lansinium sp. nov., Myxococcus landrumus sp. nov., Nannocystis bai.</title>
        <authorList>
            <person name="Ahearne A."/>
            <person name="Stevens C."/>
            <person name="Dowd S."/>
        </authorList>
    </citation>
    <scope>NUCLEOTIDE SEQUENCE [LARGE SCALE GENOMIC DNA]</scope>
    <source>
        <strain evidence="3 4">BB15-2</strain>
    </source>
</reference>
<dbReference type="RefSeq" id="WP_272084014.1">
    <property type="nucleotide sequence ID" value="NZ_JAQNDL010000001.1"/>
</dbReference>
<feature type="region of interest" description="Disordered" evidence="1">
    <location>
        <begin position="24"/>
        <end position="92"/>
    </location>
</feature>
<keyword evidence="4" id="KW-1185">Reference proteome</keyword>
<accession>A0ABT5DPK5</accession>
<dbReference type="EMBL" id="JAQNDL010000001">
    <property type="protein sequence ID" value="MDC0715589.1"/>
    <property type="molecule type" value="Genomic_DNA"/>
</dbReference>
<dbReference type="Proteomes" id="UP001221686">
    <property type="component" value="Unassembled WGS sequence"/>
</dbReference>
<evidence type="ECO:0000256" key="2">
    <source>
        <dbReference type="SAM" id="SignalP"/>
    </source>
</evidence>
<evidence type="ECO:0000313" key="3">
    <source>
        <dbReference type="EMBL" id="MDC0715589.1"/>
    </source>
</evidence>
<dbReference type="PROSITE" id="PS51257">
    <property type="entry name" value="PROKAR_LIPOPROTEIN"/>
    <property type="match status" value="1"/>
</dbReference>
<name>A0ABT5DPK5_9BACT</name>
<keyword evidence="2" id="KW-0732">Signal</keyword>
<feature type="chain" id="PRO_5045683485" evidence="2">
    <location>
        <begin position="22"/>
        <end position="242"/>
    </location>
</feature>
<comment type="caution">
    <text evidence="3">The sequence shown here is derived from an EMBL/GenBank/DDBJ whole genome shotgun (WGS) entry which is preliminary data.</text>
</comment>
<feature type="compositionally biased region" description="Low complexity" evidence="1">
    <location>
        <begin position="31"/>
        <end position="75"/>
    </location>
</feature>